<dbReference type="EMBL" id="FMXR01000006">
    <property type="protein sequence ID" value="SDB09397.1"/>
    <property type="molecule type" value="Genomic_DNA"/>
</dbReference>
<evidence type="ECO:0000256" key="6">
    <source>
        <dbReference type="ARBA" id="ARBA00044538"/>
    </source>
</evidence>
<keyword evidence="8" id="KW-1185">Reference proteome</keyword>
<dbReference type="GO" id="GO:0006508">
    <property type="term" value="P:proteolysis"/>
    <property type="evidence" value="ECO:0007669"/>
    <property type="project" value="UniProtKB-KW"/>
</dbReference>
<dbReference type="GO" id="GO:0008234">
    <property type="term" value="F:cysteine-type peptidase activity"/>
    <property type="evidence" value="ECO:0007669"/>
    <property type="project" value="UniProtKB-KW"/>
</dbReference>
<gene>
    <name evidence="7" type="ORF">SAMN02910417_00700</name>
</gene>
<evidence type="ECO:0000256" key="5">
    <source>
        <dbReference type="ARBA" id="ARBA00044503"/>
    </source>
</evidence>
<organism evidence="7 8">
    <name type="scientific">Eubacterium oxidoreducens</name>
    <dbReference type="NCBI Taxonomy" id="1732"/>
    <lineage>
        <taxon>Bacteria</taxon>
        <taxon>Bacillati</taxon>
        <taxon>Bacillota</taxon>
        <taxon>Clostridia</taxon>
        <taxon>Eubacteriales</taxon>
        <taxon>Eubacteriaceae</taxon>
        <taxon>Eubacterium</taxon>
    </lineage>
</organism>
<dbReference type="Gene3D" id="3.30.70.1490">
    <property type="entry name" value="Cysteine protease Prp"/>
    <property type="match status" value="1"/>
</dbReference>
<keyword evidence="4" id="KW-0788">Thiol protease</keyword>
<keyword evidence="2" id="KW-0645">Protease</keyword>
<dbReference type="Pfam" id="PF04327">
    <property type="entry name" value="Peptidase_Prp"/>
    <property type="match status" value="1"/>
</dbReference>
<reference evidence="7 8" key="1">
    <citation type="submission" date="2016-10" db="EMBL/GenBank/DDBJ databases">
        <authorList>
            <person name="de Groot N.N."/>
        </authorList>
    </citation>
    <scope>NUCLEOTIDE SEQUENCE [LARGE SCALE GENOMIC DNA]</scope>
    <source>
        <strain evidence="7 8">DSM 3217</strain>
    </source>
</reference>
<dbReference type="CDD" id="cd16332">
    <property type="entry name" value="Prp-like"/>
    <property type="match status" value="1"/>
</dbReference>
<keyword evidence="3" id="KW-0378">Hydrolase</keyword>
<evidence type="ECO:0000256" key="2">
    <source>
        <dbReference type="ARBA" id="ARBA00022670"/>
    </source>
</evidence>
<sequence>MTGHSGFAQEGEDIVCAGISVLAINTVNSIEFLTKQQFTLNDDEISGDLEMRFSSPAQEDTALLIESMILGLKMIRKQYGNNYITLMFEEV</sequence>
<evidence type="ECO:0000313" key="7">
    <source>
        <dbReference type="EMBL" id="SDB09397.1"/>
    </source>
</evidence>
<accession>A0A1G6ALW1</accession>
<evidence type="ECO:0000256" key="1">
    <source>
        <dbReference type="ARBA" id="ARBA00022517"/>
    </source>
</evidence>
<dbReference type="PANTHER" id="PTHR39178:SF1">
    <property type="entry name" value="RIBOSOMAL-PROCESSING CYSTEINE PROTEASE PRP"/>
    <property type="match status" value="1"/>
</dbReference>
<dbReference type="STRING" id="1732.SAMN02910417_00700"/>
<dbReference type="SUPFAM" id="SSF118010">
    <property type="entry name" value="TM1457-like"/>
    <property type="match status" value="1"/>
</dbReference>
<comment type="similarity">
    <text evidence="5">Belongs to the Prp family.</text>
</comment>
<dbReference type="InterPro" id="IPR007422">
    <property type="entry name" value="Peptidase_Prp"/>
</dbReference>
<dbReference type="InterPro" id="IPR036764">
    <property type="entry name" value="Peptidase_Prp_sf"/>
</dbReference>
<dbReference type="Proteomes" id="UP000199228">
    <property type="component" value="Unassembled WGS sequence"/>
</dbReference>
<evidence type="ECO:0000313" key="8">
    <source>
        <dbReference type="Proteomes" id="UP000199228"/>
    </source>
</evidence>
<proteinExistence type="inferred from homology"/>
<dbReference type="GO" id="GO:0042254">
    <property type="term" value="P:ribosome biogenesis"/>
    <property type="evidence" value="ECO:0007669"/>
    <property type="project" value="UniProtKB-KW"/>
</dbReference>
<keyword evidence="1" id="KW-0690">Ribosome biogenesis</keyword>
<protein>
    <recommendedName>
        <fullName evidence="6">Ribosomal processing cysteine protease Prp</fullName>
    </recommendedName>
</protein>
<evidence type="ECO:0000256" key="3">
    <source>
        <dbReference type="ARBA" id="ARBA00022801"/>
    </source>
</evidence>
<dbReference type="PANTHER" id="PTHR39178">
    <property type="entry name" value="HYPOTHETICAL RIBOSOME-ASSOCIATED PROTEIN"/>
    <property type="match status" value="1"/>
</dbReference>
<evidence type="ECO:0000256" key="4">
    <source>
        <dbReference type="ARBA" id="ARBA00022807"/>
    </source>
</evidence>
<name>A0A1G6ALW1_EUBOX</name>
<dbReference type="AlphaFoldDB" id="A0A1G6ALW1"/>